<dbReference type="InterPro" id="IPR011545">
    <property type="entry name" value="DEAD/DEAH_box_helicase_dom"/>
</dbReference>
<dbReference type="EC" id="3.6.4.13" evidence="1"/>
<dbReference type="GO" id="GO:0003676">
    <property type="term" value="F:nucleic acid binding"/>
    <property type="evidence" value="ECO:0007669"/>
    <property type="project" value="InterPro"/>
</dbReference>
<evidence type="ECO:0000256" key="5">
    <source>
        <dbReference type="ARBA" id="ARBA00022806"/>
    </source>
</evidence>
<evidence type="ECO:0000313" key="10">
    <source>
        <dbReference type="EnsemblMetazoa" id="GMOY000321-PA"/>
    </source>
</evidence>
<proteinExistence type="predicted"/>
<evidence type="ECO:0000256" key="6">
    <source>
        <dbReference type="ARBA" id="ARBA00022840"/>
    </source>
</evidence>
<dbReference type="Gene3D" id="3.40.50.300">
    <property type="entry name" value="P-loop containing nucleotide triphosphate hydrolases"/>
    <property type="match status" value="1"/>
</dbReference>
<comment type="catalytic activity">
    <reaction evidence="7">
        <text>ATP + H2O = ADP + phosphate + H(+)</text>
        <dbReference type="Rhea" id="RHEA:13065"/>
        <dbReference type="ChEBI" id="CHEBI:15377"/>
        <dbReference type="ChEBI" id="CHEBI:15378"/>
        <dbReference type="ChEBI" id="CHEBI:30616"/>
        <dbReference type="ChEBI" id="CHEBI:43474"/>
        <dbReference type="ChEBI" id="CHEBI:456216"/>
        <dbReference type="EC" id="3.6.4.13"/>
    </reaction>
</comment>
<dbReference type="GO" id="GO:0016787">
    <property type="term" value="F:hydrolase activity"/>
    <property type="evidence" value="ECO:0007669"/>
    <property type="project" value="UniProtKB-KW"/>
</dbReference>
<feature type="domain" description="DEAD/DEAH-box helicase" evidence="9">
    <location>
        <begin position="466"/>
        <end position="632"/>
    </location>
</feature>
<feature type="compositionally biased region" description="Low complexity" evidence="8">
    <location>
        <begin position="235"/>
        <end position="248"/>
    </location>
</feature>
<keyword evidence="4" id="KW-0378">Hydrolase</keyword>
<keyword evidence="5" id="KW-0347">Helicase</keyword>
<evidence type="ECO:0000256" key="2">
    <source>
        <dbReference type="ARBA" id="ARBA00022737"/>
    </source>
</evidence>
<dbReference type="EMBL" id="CCAG010020111">
    <property type="status" value="NOT_ANNOTATED_CDS"/>
    <property type="molecule type" value="Genomic_DNA"/>
</dbReference>
<dbReference type="GO" id="GO:0003724">
    <property type="term" value="F:RNA helicase activity"/>
    <property type="evidence" value="ECO:0007669"/>
    <property type="project" value="UniProtKB-EC"/>
</dbReference>
<dbReference type="GO" id="GO:0042078">
    <property type="term" value="P:germ-line stem cell division"/>
    <property type="evidence" value="ECO:0007669"/>
    <property type="project" value="TreeGrafter"/>
</dbReference>
<dbReference type="EnsemblMetazoa" id="GMOY000321-RA">
    <property type="protein sequence ID" value="GMOY000321-PA"/>
    <property type="gene ID" value="GMOY000321"/>
</dbReference>
<keyword evidence="6" id="KW-0067">ATP-binding</keyword>
<dbReference type="Proteomes" id="UP000092444">
    <property type="component" value="Unassembled WGS sequence"/>
</dbReference>
<dbReference type="GO" id="GO:0005524">
    <property type="term" value="F:ATP binding"/>
    <property type="evidence" value="ECO:0007669"/>
    <property type="project" value="UniProtKB-KW"/>
</dbReference>
<dbReference type="PANTHER" id="PTHR22655:SF2">
    <property type="entry name" value="ATP-DEPENDENT RNA HELICASE TDRD12-RELATED"/>
    <property type="match status" value="1"/>
</dbReference>
<evidence type="ECO:0000256" key="4">
    <source>
        <dbReference type="ARBA" id="ARBA00022801"/>
    </source>
</evidence>
<dbReference type="InterPro" id="IPR027417">
    <property type="entry name" value="P-loop_NTPase"/>
</dbReference>
<dbReference type="Pfam" id="PF00270">
    <property type="entry name" value="DEAD"/>
    <property type="match status" value="1"/>
</dbReference>
<evidence type="ECO:0000313" key="11">
    <source>
        <dbReference type="Proteomes" id="UP000092444"/>
    </source>
</evidence>
<keyword evidence="3" id="KW-0547">Nucleotide-binding</keyword>
<dbReference type="VEuPathDB" id="VectorBase:GMOY000321"/>
<keyword evidence="2" id="KW-0677">Repeat</keyword>
<feature type="region of interest" description="Disordered" evidence="8">
    <location>
        <begin position="227"/>
        <end position="248"/>
    </location>
</feature>
<organism evidence="10 11">
    <name type="scientific">Glossina morsitans morsitans</name>
    <name type="common">Savannah tsetse fly</name>
    <dbReference type="NCBI Taxonomy" id="37546"/>
    <lineage>
        <taxon>Eukaryota</taxon>
        <taxon>Metazoa</taxon>
        <taxon>Ecdysozoa</taxon>
        <taxon>Arthropoda</taxon>
        <taxon>Hexapoda</taxon>
        <taxon>Insecta</taxon>
        <taxon>Pterygota</taxon>
        <taxon>Neoptera</taxon>
        <taxon>Endopterygota</taxon>
        <taxon>Diptera</taxon>
        <taxon>Brachycera</taxon>
        <taxon>Muscomorpha</taxon>
        <taxon>Hippoboscoidea</taxon>
        <taxon>Glossinidae</taxon>
        <taxon>Glossina</taxon>
    </lineage>
</organism>
<sequence length="659" mass="73562">MKGKAMKCDKTDLFTAQDDESPEELTDYRIEDWRAHNENQNKAYRSAISRGEQIASAEIFGQHSASTSKTLSLAKIKVQDDFVEWHPQVTRNSYCADIEDNSSKDTFISNTSTVSLQSTYQLATKTSIESSVNKKKYIGGTPSDIPTRISTIKTELKQALIKIEGSESTSNGCSVNIINPNGELTNDQGVSAIMIPSGHEPPNLNKCGKETSDWRRKETTCFGKVRSTTLRNESNESPSSPSIFNSNSSKYAKQRNDFLLGDSVNEKSEEIQRSIIVPFKDDFLIKLRKCSPMKRSPPLIVKKASKSDISKLACDPIRPLTTTTSTTTDLEVCNQLDELTSARTQFDQMEKICQKVDSEKQLRDDNIAGLSRTYVTLAGPDIAKLTTGSHNEKYAENATNGETIIHIKKKEMIPLNGSETRIKTLEPEILAHSNVPINSLKTINEAQFLPQIHGGLLHVGINKIYRVQAYAWSHLLRNNSLFVVNPSKSGKTWSYLPALCNDTYYDVNDLDLTYGPVAIVLVASTKHVQIIADHCRRLLYGLMDEASVIVASFGQRNFLETKIKLLNSCGMLIATPASLLRLLNDNQSDLFNPERLKRIVIDDLDLILSRALDDFEPALKALLTICKKTEATTLATQVVVTSRSWNDWFIKLLRLSNQP</sequence>
<evidence type="ECO:0000256" key="1">
    <source>
        <dbReference type="ARBA" id="ARBA00012552"/>
    </source>
</evidence>
<name>A0A1B0F9Z6_GLOMM</name>
<keyword evidence="11" id="KW-1185">Reference proteome</keyword>
<evidence type="ECO:0000259" key="9">
    <source>
        <dbReference type="Pfam" id="PF00270"/>
    </source>
</evidence>
<evidence type="ECO:0000256" key="7">
    <source>
        <dbReference type="ARBA" id="ARBA00047984"/>
    </source>
</evidence>
<dbReference type="AlphaFoldDB" id="A0A1B0F9Z6"/>
<protein>
    <recommendedName>
        <fullName evidence="1">RNA helicase</fullName>
        <ecNumber evidence="1">3.6.4.13</ecNumber>
    </recommendedName>
</protein>
<reference evidence="10" key="1">
    <citation type="submission" date="2020-05" db="UniProtKB">
        <authorList>
            <consortium name="EnsemblMetazoa"/>
        </authorList>
    </citation>
    <scope>IDENTIFICATION</scope>
    <source>
        <strain evidence="10">Yale</strain>
    </source>
</reference>
<evidence type="ECO:0000256" key="3">
    <source>
        <dbReference type="ARBA" id="ARBA00022741"/>
    </source>
</evidence>
<dbReference type="STRING" id="37546.A0A1B0F9Z6"/>
<evidence type="ECO:0000256" key="8">
    <source>
        <dbReference type="SAM" id="MobiDB-lite"/>
    </source>
</evidence>
<dbReference type="SUPFAM" id="SSF52540">
    <property type="entry name" value="P-loop containing nucleoside triphosphate hydrolases"/>
    <property type="match status" value="1"/>
</dbReference>
<dbReference type="PANTHER" id="PTHR22655">
    <property type="entry name" value="ATP-DEPENDENT RNA HELICASE TDRD12-RELATED"/>
    <property type="match status" value="1"/>
</dbReference>
<accession>A0A1B0F9Z6</accession>